<feature type="compositionally biased region" description="Basic and acidic residues" evidence="1">
    <location>
        <begin position="123"/>
        <end position="132"/>
    </location>
</feature>
<feature type="compositionally biased region" description="Basic and acidic residues" evidence="1">
    <location>
        <begin position="11"/>
        <end position="23"/>
    </location>
</feature>
<gene>
    <name evidence="2" type="ORF">NBR_LOCUS21769</name>
</gene>
<feature type="region of interest" description="Disordered" evidence="1">
    <location>
        <begin position="1"/>
        <end position="59"/>
    </location>
</feature>
<sequence length="132" mass="14977">MSNRRRYHVVRFSDENGETKEEILTIASPSSHQEDQNDSGIENRTADSHSPSTSLDFSPRKEILIQEIPHEEPKSFSAKLELPKQEEVVLIPLNVSSRSTAAITSRAEDVDYPPPPLHLRRNHSPDRRGVQL</sequence>
<proteinExistence type="predicted"/>
<reference evidence="2 3" key="2">
    <citation type="submission" date="2018-11" db="EMBL/GenBank/DDBJ databases">
        <authorList>
            <consortium name="Pathogen Informatics"/>
        </authorList>
    </citation>
    <scope>NUCLEOTIDE SEQUENCE [LARGE SCALE GENOMIC DNA]</scope>
</reference>
<organism evidence="4">
    <name type="scientific">Nippostrongylus brasiliensis</name>
    <name type="common">Rat hookworm</name>
    <dbReference type="NCBI Taxonomy" id="27835"/>
    <lineage>
        <taxon>Eukaryota</taxon>
        <taxon>Metazoa</taxon>
        <taxon>Ecdysozoa</taxon>
        <taxon>Nematoda</taxon>
        <taxon>Chromadorea</taxon>
        <taxon>Rhabditida</taxon>
        <taxon>Rhabditina</taxon>
        <taxon>Rhabditomorpha</taxon>
        <taxon>Strongyloidea</taxon>
        <taxon>Heligmosomidae</taxon>
        <taxon>Nippostrongylus</taxon>
    </lineage>
</organism>
<dbReference type="WBParaSite" id="NBR_0002177001-mRNA-1">
    <property type="protein sequence ID" value="NBR_0002177001-mRNA-1"/>
    <property type="gene ID" value="NBR_0002177001"/>
</dbReference>
<accession>A0A0N4YWZ8</accession>
<feature type="compositionally biased region" description="Polar residues" evidence="1">
    <location>
        <begin position="38"/>
        <end position="56"/>
    </location>
</feature>
<dbReference type="Proteomes" id="UP000271162">
    <property type="component" value="Unassembled WGS sequence"/>
</dbReference>
<evidence type="ECO:0000256" key="1">
    <source>
        <dbReference type="SAM" id="MobiDB-lite"/>
    </source>
</evidence>
<name>A0A0N4YWZ8_NIPBR</name>
<protein>
    <submittedName>
        <fullName evidence="2 4">Uncharacterized protein</fullName>
    </submittedName>
</protein>
<evidence type="ECO:0000313" key="4">
    <source>
        <dbReference type="WBParaSite" id="NBR_0002177001-mRNA-1"/>
    </source>
</evidence>
<dbReference type="EMBL" id="UYSL01026831">
    <property type="protein sequence ID" value="VDL86047.1"/>
    <property type="molecule type" value="Genomic_DNA"/>
</dbReference>
<feature type="region of interest" description="Disordered" evidence="1">
    <location>
        <begin position="104"/>
        <end position="132"/>
    </location>
</feature>
<dbReference type="STRING" id="27835.A0A0N4YWZ8"/>
<dbReference type="AlphaFoldDB" id="A0A0N4YWZ8"/>
<evidence type="ECO:0000313" key="3">
    <source>
        <dbReference type="Proteomes" id="UP000271162"/>
    </source>
</evidence>
<evidence type="ECO:0000313" key="2">
    <source>
        <dbReference type="EMBL" id="VDL86047.1"/>
    </source>
</evidence>
<keyword evidence="3" id="KW-1185">Reference proteome</keyword>
<reference evidence="4" key="1">
    <citation type="submission" date="2017-02" db="UniProtKB">
        <authorList>
            <consortium name="WormBaseParasite"/>
        </authorList>
    </citation>
    <scope>IDENTIFICATION</scope>
</reference>